<evidence type="ECO:0000256" key="3">
    <source>
        <dbReference type="ARBA" id="ARBA00022679"/>
    </source>
</evidence>
<keyword evidence="5 8" id="KW-0694">RNA-binding</keyword>
<evidence type="ECO:0000313" key="12">
    <source>
        <dbReference type="Proteomes" id="UP001281410"/>
    </source>
</evidence>
<evidence type="ECO:0000256" key="2">
    <source>
        <dbReference type="ARBA" id="ARBA00022484"/>
    </source>
</evidence>
<reference evidence="11" key="1">
    <citation type="journal article" date="2023" name="Plant J.">
        <title>Genome sequences and population genomics provide insights into the demographic history, inbreeding, and mutation load of two 'living fossil' tree species of Dipteronia.</title>
        <authorList>
            <person name="Feng Y."/>
            <person name="Comes H.P."/>
            <person name="Chen J."/>
            <person name="Zhu S."/>
            <person name="Lu R."/>
            <person name="Zhang X."/>
            <person name="Li P."/>
            <person name="Qiu J."/>
            <person name="Olsen K.M."/>
            <person name="Qiu Y."/>
        </authorList>
    </citation>
    <scope>NUCLEOTIDE SEQUENCE</scope>
    <source>
        <strain evidence="11">NBL</strain>
    </source>
</reference>
<organism evidence="11 12">
    <name type="scientific">Dipteronia sinensis</name>
    <dbReference type="NCBI Taxonomy" id="43782"/>
    <lineage>
        <taxon>Eukaryota</taxon>
        <taxon>Viridiplantae</taxon>
        <taxon>Streptophyta</taxon>
        <taxon>Embryophyta</taxon>
        <taxon>Tracheophyta</taxon>
        <taxon>Spermatophyta</taxon>
        <taxon>Magnoliopsida</taxon>
        <taxon>eudicotyledons</taxon>
        <taxon>Gunneridae</taxon>
        <taxon>Pentapetalae</taxon>
        <taxon>rosids</taxon>
        <taxon>malvids</taxon>
        <taxon>Sapindales</taxon>
        <taxon>Sapindaceae</taxon>
        <taxon>Hippocastanoideae</taxon>
        <taxon>Acereae</taxon>
        <taxon>Dipteronia</taxon>
    </lineage>
</organism>
<comment type="catalytic activity">
    <reaction evidence="7 8">
        <text>RNA(n) + a ribonucleoside 5'-triphosphate = RNA(n+1) + diphosphate</text>
        <dbReference type="Rhea" id="RHEA:21248"/>
        <dbReference type="Rhea" id="RHEA-COMP:14527"/>
        <dbReference type="Rhea" id="RHEA-COMP:17342"/>
        <dbReference type="ChEBI" id="CHEBI:33019"/>
        <dbReference type="ChEBI" id="CHEBI:61557"/>
        <dbReference type="ChEBI" id="CHEBI:140395"/>
        <dbReference type="EC" id="2.7.7.48"/>
    </reaction>
</comment>
<dbReference type="Pfam" id="PF26253">
    <property type="entry name" value="RdRP_head"/>
    <property type="match status" value="1"/>
</dbReference>
<dbReference type="InterPro" id="IPR007855">
    <property type="entry name" value="RDRP"/>
</dbReference>
<dbReference type="Proteomes" id="UP001281410">
    <property type="component" value="Unassembled WGS sequence"/>
</dbReference>
<feature type="domain" description="RDRP C-terminal head" evidence="10">
    <location>
        <begin position="133"/>
        <end position="195"/>
    </location>
</feature>
<comment type="similarity">
    <text evidence="1 8">Belongs to the RdRP family.</text>
</comment>
<evidence type="ECO:0000256" key="4">
    <source>
        <dbReference type="ARBA" id="ARBA00022695"/>
    </source>
</evidence>
<dbReference type="EMBL" id="JANJYJ010000005">
    <property type="protein sequence ID" value="KAK3212614.1"/>
    <property type="molecule type" value="Genomic_DNA"/>
</dbReference>
<dbReference type="Pfam" id="PF05183">
    <property type="entry name" value="RdRP"/>
    <property type="match status" value="1"/>
</dbReference>
<dbReference type="InterPro" id="IPR058752">
    <property type="entry name" value="RDRP_C_head"/>
</dbReference>
<keyword evidence="2 8" id="KW-0696">RNA-directed RNA polymerase</keyword>
<dbReference type="GO" id="GO:0030422">
    <property type="term" value="P:siRNA processing"/>
    <property type="evidence" value="ECO:0007669"/>
    <property type="project" value="TreeGrafter"/>
</dbReference>
<comment type="caution">
    <text evidence="11">The sequence shown here is derived from an EMBL/GenBank/DDBJ whole genome shotgun (WGS) entry which is preliminary data.</text>
</comment>
<dbReference type="EC" id="2.7.7.48" evidence="8"/>
<dbReference type="GO" id="GO:0003968">
    <property type="term" value="F:RNA-directed RNA polymerase activity"/>
    <property type="evidence" value="ECO:0007669"/>
    <property type="project" value="UniProtKB-KW"/>
</dbReference>
<dbReference type="PANTHER" id="PTHR23079">
    <property type="entry name" value="RNA-DEPENDENT RNA POLYMERASE"/>
    <property type="match status" value="1"/>
</dbReference>
<keyword evidence="3 8" id="KW-0808">Transferase</keyword>
<evidence type="ECO:0000256" key="6">
    <source>
        <dbReference type="ARBA" id="ARBA00023158"/>
    </source>
</evidence>
<keyword evidence="12" id="KW-1185">Reference proteome</keyword>
<proteinExistence type="inferred from homology"/>
<evidence type="ECO:0000313" key="11">
    <source>
        <dbReference type="EMBL" id="KAK3212614.1"/>
    </source>
</evidence>
<sequence>MDYDSAQTIQLDHDVTMEEVQEYFANYIVNDSLGIISNAHTVFADREPEKAMSKPCLQLAEQFSIAVDFPKTGVPAEIPQHIHVKEYPDFMEKPDKPTYESHNVIGKLFRMVKNIPPHGGFLSSFTREVARWSYDPEMEVDGFEDYIDDAFYHKSNYDYKLGNHMDYYGIKTESEILSGCIMNMSKSFTKRRDARSNWYGSKVVEKRS</sequence>
<evidence type="ECO:0000259" key="9">
    <source>
        <dbReference type="Pfam" id="PF05183"/>
    </source>
</evidence>
<evidence type="ECO:0000256" key="7">
    <source>
        <dbReference type="ARBA" id="ARBA00048744"/>
    </source>
</evidence>
<keyword evidence="4 8" id="KW-0548">Nucleotidyltransferase</keyword>
<feature type="domain" description="RDRP core" evidence="9">
    <location>
        <begin position="1"/>
        <end position="112"/>
    </location>
</feature>
<evidence type="ECO:0000256" key="8">
    <source>
        <dbReference type="RuleBase" id="RU363098"/>
    </source>
</evidence>
<keyword evidence="6 8" id="KW-0943">RNA-mediated gene silencing</keyword>
<protein>
    <recommendedName>
        <fullName evidence="8">RNA-dependent RNA polymerase</fullName>
        <ecNumber evidence="8">2.7.7.48</ecNumber>
    </recommendedName>
</protein>
<dbReference type="GO" id="GO:0031380">
    <property type="term" value="C:nuclear RNA-directed RNA polymerase complex"/>
    <property type="evidence" value="ECO:0007669"/>
    <property type="project" value="TreeGrafter"/>
</dbReference>
<dbReference type="GO" id="GO:0003723">
    <property type="term" value="F:RNA binding"/>
    <property type="evidence" value="ECO:0007669"/>
    <property type="project" value="UniProtKB-KW"/>
</dbReference>
<name>A0AAE0E6F0_9ROSI</name>
<evidence type="ECO:0000259" key="10">
    <source>
        <dbReference type="Pfam" id="PF26253"/>
    </source>
</evidence>
<evidence type="ECO:0000256" key="1">
    <source>
        <dbReference type="ARBA" id="ARBA00005762"/>
    </source>
</evidence>
<evidence type="ECO:0000256" key="5">
    <source>
        <dbReference type="ARBA" id="ARBA00022884"/>
    </source>
</evidence>
<comment type="function">
    <text evidence="8">Probably involved in the RNA silencing pathway and required for the generation of small interfering RNAs (siRNAs).</text>
</comment>
<gene>
    <name evidence="11" type="ORF">Dsin_017320</name>
</gene>
<dbReference type="InterPro" id="IPR057596">
    <property type="entry name" value="RDRP_core"/>
</dbReference>
<dbReference type="AlphaFoldDB" id="A0AAE0E6F0"/>
<accession>A0AAE0E6F0</accession>
<dbReference type="PANTHER" id="PTHR23079:SF1">
    <property type="entry name" value="RNA-DEPENDENT RNA POLYMERASE 1"/>
    <property type="match status" value="1"/>
</dbReference>